<evidence type="ECO:0000256" key="2">
    <source>
        <dbReference type="ARBA" id="ARBA00022692"/>
    </source>
</evidence>
<evidence type="ECO:0000256" key="3">
    <source>
        <dbReference type="ARBA" id="ARBA00022989"/>
    </source>
</evidence>
<feature type="transmembrane region" description="Helical" evidence="9">
    <location>
        <begin position="185"/>
        <end position="211"/>
    </location>
</feature>
<dbReference type="InterPro" id="IPR017452">
    <property type="entry name" value="GPCR_Rhodpsn_7TM"/>
</dbReference>
<dbReference type="Gene3D" id="1.20.1070.10">
    <property type="entry name" value="Rhodopsin 7-helix transmembrane proteins"/>
    <property type="match status" value="1"/>
</dbReference>
<dbReference type="GO" id="GO:0004930">
    <property type="term" value="F:G protein-coupled receptor activity"/>
    <property type="evidence" value="ECO:0007669"/>
    <property type="project" value="UniProtKB-KW"/>
</dbReference>
<dbReference type="Pfam" id="PF00001">
    <property type="entry name" value="7tm_1"/>
    <property type="match status" value="1"/>
</dbReference>
<dbReference type="PRINTS" id="PR00237">
    <property type="entry name" value="GPCRRHODOPSN"/>
</dbReference>
<proteinExistence type="predicted"/>
<dbReference type="OrthoDB" id="5950040at2759"/>
<feature type="region of interest" description="Disordered" evidence="8">
    <location>
        <begin position="226"/>
        <end position="245"/>
    </location>
</feature>
<organism evidence="11">
    <name type="scientific">Capitella teleta</name>
    <name type="common">Polychaete worm</name>
    <dbReference type="NCBI Taxonomy" id="283909"/>
    <lineage>
        <taxon>Eukaryota</taxon>
        <taxon>Metazoa</taxon>
        <taxon>Spiralia</taxon>
        <taxon>Lophotrochozoa</taxon>
        <taxon>Annelida</taxon>
        <taxon>Polychaeta</taxon>
        <taxon>Sedentaria</taxon>
        <taxon>Scolecida</taxon>
        <taxon>Capitellidae</taxon>
        <taxon>Capitella</taxon>
    </lineage>
</organism>
<comment type="subcellular location">
    <subcellularLocation>
        <location evidence="1">Membrane</location>
        <topology evidence="1">Multi-pass membrane protein</topology>
    </subcellularLocation>
</comment>
<evidence type="ECO:0000259" key="10">
    <source>
        <dbReference type="PROSITE" id="PS50262"/>
    </source>
</evidence>
<feature type="transmembrane region" description="Helical" evidence="9">
    <location>
        <begin position="76"/>
        <end position="97"/>
    </location>
</feature>
<keyword evidence="6" id="KW-0675">Receptor</keyword>
<reference evidence="13" key="1">
    <citation type="submission" date="2012-12" db="EMBL/GenBank/DDBJ databases">
        <authorList>
            <person name="Hellsten U."/>
            <person name="Grimwood J."/>
            <person name="Chapman J.A."/>
            <person name="Shapiro H."/>
            <person name="Aerts A."/>
            <person name="Otillar R.P."/>
            <person name="Terry A.Y."/>
            <person name="Boore J.L."/>
            <person name="Simakov O."/>
            <person name="Marletaz F."/>
            <person name="Cho S.-J."/>
            <person name="Edsinger-Gonzales E."/>
            <person name="Havlak P."/>
            <person name="Kuo D.-H."/>
            <person name="Larsson T."/>
            <person name="Lv J."/>
            <person name="Arendt D."/>
            <person name="Savage R."/>
            <person name="Osoegawa K."/>
            <person name="de Jong P."/>
            <person name="Lindberg D.R."/>
            <person name="Seaver E.C."/>
            <person name="Weisblat D.A."/>
            <person name="Putnam N.H."/>
            <person name="Grigoriev I.V."/>
            <person name="Rokhsar D.S."/>
        </authorList>
    </citation>
    <scope>NUCLEOTIDE SEQUENCE</scope>
    <source>
        <strain evidence="13">I ESC-2004</strain>
    </source>
</reference>
<dbReference type="EMBL" id="KB309217">
    <property type="protein sequence ID" value="ELT95094.1"/>
    <property type="molecule type" value="Genomic_DNA"/>
</dbReference>
<keyword evidence="4" id="KW-0297">G-protein coupled receptor</keyword>
<feature type="domain" description="G-protein coupled receptors family 1 profile" evidence="10">
    <location>
        <begin position="17"/>
        <end position="275"/>
    </location>
</feature>
<dbReference type="Proteomes" id="UP000014760">
    <property type="component" value="Unassembled WGS sequence"/>
</dbReference>
<dbReference type="PANTHER" id="PTHR45695:SF9">
    <property type="entry name" value="LEUCOKININ RECEPTOR"/>
    <property type="match status" value="1"/>
</dbReference>
<gene>
    <name evidence="11" type="ORF">CAPTEDRAFT_202981</name>
</gene>
<evidence type="ECO:0000256" key="5">
    <source>
        <dbReference type="ARBA" id="ARBA00023136"/>
    </source>
</evidence>
<dbReference type="PANTHER" id="PTHR45695">
    <property type="entry name" value="LEUCOKININ RECEPTOR-RELATED"/>
    <property type="match status" value="1"/>
</dbReference>
<dbReference type="GO" id="GO:0005886">
    <property type="term" value="C:plasma membrane"/>
    <property type="evidence" value="ECO:0007669"/>
    <property type="project" value="TreeGrafter"/>
</dbReference>
<dbReference type="STRING" id="283909.R7TN73"/>
<keyword evidence="2 9" id="KW-0812">Transmembrane</keyword>
<evidence type="ECO:0000256" key="8">
    <source>
        <dbReference type="SAM" id="MobiDB-lite"/>
    </source>
</evidence>
<feature type="compositionally biased region" description="Polar residues" evidence="8">
    <location>
        <begin position="230"/>
        <end position="244"/>
    </location>
</feature>
<dbReference type="AlphaFoldDB" id="R7TN73"/>
<keyword evidence="3 9" id="KW-1133">Transmembrane helix</keyword>
<dbReference type="PROSITE" id="PS50262">
    <property type="entry name" value="G_PROTEIN_RECEP_F1_2"/>
    <property type="match status" value="1"/>
</dbReference>
<evidence type="ECO:0000313" key="11">
    <source>
        <dbReference type="EMBL" id="ELT95094.1"/>
    </source>
</evidence>
<reference evidence="12" key="3">
    <citation type="submission" date="2015-06" db="UniProtKB">
        <authorList>
            <consortium name="EnsemblMetazoa"/>
        </authorList>
    </citation>
    <scope>IDENTIFICATION</scope>
</reference>
<evidence type="ECO:0000256" key="9">
    <source>
        <dbReference type="SAM" id="Phobius"/>
    </source>
</evidence>
<feature type="transmembrane region" description="Helical" evidence="9">
    <location>
        <begin position="38"/>
        <end position="56"/>
    </location>
</feature>
<dbReference type="EnsemblMetazoa" id="CapteT202981">
    <property type="protein sequence ID" value="CapteP202981"/>
    <property type="gene ID" value="CapteG202981"/>
</dbReference>
<dbReference type="OMA" id="VVNFCPL"/>
<keyword evidence="5 9" id="KW-0472">Membrane</keyword>
<feature type="transmembrane region" description="Helical" evidence="9">
    <location>
        <begin position="6"/>
        <end position="26"/>
    </location>
</feature>
<keyword evidence="7" id="KW-0807">Transducer</keyword>
<evidence type="ECO:0000256" key="1">
    <source>
        <dbReference type="ARBA" id="ARBA00004141"/>
    </source>
</evidence>
<dbReference type="HOGENOM" id="CLU_892105_0_0_1"/>
<reference evidence="11 13" key="2">
    <citation type="journal article" date="2013" name="Nature">
        <title>Insights into bilaterian evolution from three spiralian genomes.</title>
        <authorList>
            <person name="Simakov O."/>
            <person name="Marletaz F."/>
            <person name="Cho S.J."/>
            <person name="Edsinger-Gonzales E."/>
            <person name="Havlak P."/>
            <person name="Hellsten U."/>
            <person name="Kuo D.H."/>
            <person name="Larsson T."/>
            <person name="Lv J."/>
            <person name="Arendt D."/>
            <person name="Savage R."/>
            <person name="Osoegawa K."/>
            <person name="de Jong P."/>
            <person name="Grimwood J."/>
            <person name="Chapman J.A."/>
            <person name="Shapiro H."/>
            <person name="Aerts A."/>
            <person name="Otillar R.P."/>
            <person name="Terry A.Y."/>
            <person name="Boore J.L."/>
            <person name="Grigoriev I.V."/>
            <person name="Lindberg D.R."/>
            <person name="Seaver E.C."/>
            <person name="Weisblat D.A."/>
            <person name="Putnam N.H."/>
            <person name="Rokhsar D.S."/>
        </authorList>
    </citation>
    <scope>NUCLEOTIDE SEQUENCE</scope>
    <source>
        <strain evidence="11 13">I ESC-2004</strain>
    </source>
</reference>
<evidence type="ECO:0000256" key="7">
    <source>
        <dbReference type="ARBA" id="ARBA00023224"/>
    </source>
</evidence>
<dbReference type="InterPro" id="IPR000276">
    <property type="entry name" value="GPCR_Rhodpsn"/>
</dbReference>
<evidence type="ECO:0000256" key="4">
    <source>
        <dbReference type="ARBA" id="ARBA00023040"/>
    </source>
</evidence>
<name>R7TN73_CAPTE</name>
<evidence type="ECO:0000256" key="6">
    <source>
        <dbReference type="ARBA" id="ARBA00023170"/>
    </source>
</evidence>
<accession>R7TN73</accession>
<feature type="transmembrane region" description="Helical" evidence="9">
    <location>
        <begin position="255"/>
        <end position="277"/>
    </location>
</feature>
<feature type="transmembrane region" description="Helical" evidence="9">
    <location>
        <begin position="117"/>
        <end position="136"/>
    </location>
</feature>
<sequence>MLFIVVFGSCLFLSVLGNICVLLVILPHKKMRIATHIYMCNLAISDLFMATFVLPQNLHDVTHPGHFYEGELLCKLVNFLPVQCILTSVYTLVAMSYERRRAVVQHHLPAVSSRSSLIACILIWVAALAASIPTFIEFTVFEVLEPSGDPGVTTVVGMVSTEEPQHYRQCGHHHHGRLSVLINGVFLLVIAYVIPLSLMLGYYGNIAIFIINKTKTVQPQQQSVVAVSQTHSDPSGPTPTASKTLSRRKSRIMKMLVLVTVLFCVCWLPYFTILITAEPRPRERPFVVFIESFNFVSRSISHEWGCPAMGIE</sequence>
<evidence type="ECO:0000313" key="13">
    <source>
        <dbReference type="Proteomes" id="UP000014760"/>
    </source>
</evidence>
<dbReference type="CDD" id="cd00637">
    <property type="entry name" value="7tm_classA_rhodopsin-like"/>
    <property type="match status" value="1"/>
</dbReference>
<dbReference type="EMBL" id="AMQN01002432">
    <property type="status" value="NOT_ANNOTATED_CDS"/>
    <property type="molecule type" value="Genomic_DNA"/>
</dbReference>
<protein>
    <recommendedName>
        <fullName evidence="10">G-protein coupled receptors family 1 profile domain-containing protein</fullName>
    </recommendedName>
</protein>
<evidence type="ECO:0000313" key="12">
    <source>
        <dbReference type="EnsemblMetazoa" id="CapteP202981"/>
    </source>
</evidence>
<dbReference type="SUPFAM" id="SSF81321">
    <property type="entry name" value="Family A G protein-coupled receptor-like"/>
    <property type="match status" value="1"/>
</dbReference>
<keyword evidence="13" id="KW-1185">Reference proteome</keyword>